<proteinExistence type="predicted"/>
<reference evidence="1 2" key="1">
    <citation type="submission" date="2017-09" db="EMBL/GenBank/DDBJ databases">
        <title>Large-scale bioinformatics analysis of Bacillus genomes uncovers conserved roles of natural products in bacterial physiology.</title>
        <authorList>
            <consortium name="Agbiome Team Llc"/>
            <person name="Bleich R.M."/>
            <person name="Grubbs K.J."/>
            <person name="Santa Maria K.C."/>
            <person name="Allen S.E."/>
            <person name="Farag S."/>
            <person name="Shank E.A."/>
            <person name="Bowers A."/>
        </authorList>
    </citation>
    <scope>NUCLEOTIDE SEQUENCE [LARGE SCALE GENOMIC DNA]</scope>
    <source>
        <strain evidence="1 2">AFS021349</strain>
    </source>
</reference>
<dbReference type="EMBL" id="NUBY01000274">
    <property type="protein sequence ID" value="PEP89090.1"/>
    <property type="molecule type" value="Genomic_DNA"/>
</dbReference>
<evidence type="ECO:0000313" key="2">
    <source>
        <dbReference type="Proteomes" id="UP000220841"/>
    </source>
</evidence>
<evidence type="ECO:0008006" key="3">
    <source>
        <dbReference type="Google" id="ProtNLM"/>
    </source>
</evidence>
<dbReference type="Proteomes" id="UP000220841">
    <property type="component" value="Unassembled WGS sequence"/>
</dbReference>
<sequence>MIEGRKYRHTTTSFRIYNTGDTKVDPRHMPLRITFTGASENLKITNKTTKEEWMYTGITTDTDTIVIDQVRSTKNSLSIVRDTNKKVISLQTGRNEFEIIGATGAFSISFDCRFYYL</sequence>
<organism evidence="1 2">
    <name type="scientific">Bacillus toyonensis</name>
    <dbReference type="NCBI Taxonomy" id="155322"/>
    <lineage>
        <taxon>Bacteria</taxon>
        <taxon>Bacillati</taxon>
        <taxon>Bacillota</taxon>
        <taxon>Bacilli</taxon>
        <taxon>Bacillales</taxon>
        <taxon>Bacillaceae</taxon>
        <taxon>Bacillus</taxon>
        <taxon>Bacillus cereus group</taxon>
    </lineage>
</organism>
<accession>A0A2A8H851</accession>
<evidence type="ECO:0000313" key="1">
    <source>
        <dbReference type="EMBL" id="PEP89090.1"/>
    </source>
</evidence>
<comment type="caution">
    <text evidence="1">The sequence shown here is derived from an EMBL/GenBank/DDBJ whole genome shotgun (WGS) entry which is preliminary data.</text>
</comment>
<gene>
    <name evidence="1" type="ORF">CN585_28785</name>
</gene>
<name>A0A2A8H851_9BACI</name>
<dbReference type="AlphaFoldDB" id="A0A2A8H851"/>
<protein>
    <recommendedName>
        <fullName evidence="3">Phage tail protein</fullName>
    </recommendedName>
</protein>